<dbReference type="GO" id="GO:0047834">
    <property type="term" value="F:D-threo-aldose 1-dehydrogenase activity"/>
    <property type="evidence" value="ECO:0007669"/>
    <property type="project" value="UniProtKB-EC"/>
</dbReference>
<dbReference type="Gene3D" id="3.20.20.100">
    <property type="entry name" value="NADP-dependent oxidoreductase domain"/>
    <property type="match status" value="1"/>
</dbReference>
<dbReference type="OrthoDB" id="9772407at2"/>
<dbReference type="InterPro" id="IPR020471">
    <property type="entry name" value="AKR"/>
</dbReference>
<comment type="caution">
    <text evidence="2">The sequence shown here is derived from an EMBL/GenBank/DDBJ whole genome shotgun (WGS) entry which is preliminary data.</text>
</comment>
<dbReference type="PANTHER" id="PTHR42686">
    <property type="entry name" value="GH17980P-RELATED"/>
    <property type="match status" value="1"/>
</dbReference>
<dbReference type="SUPFAM" id="SSF51430">
    <property type="entry name" value="NAD(P)-linked oxidoreductase"/>
    <property type="match status" value="1"/>
</dbReference>
<dbReference type="EC" id="1.1.1.122" evidence="2"/>
<dbReference type="CDD" id="cd19152">
    <property type="entry name" value="AKR_AKR15A"/>
    <property type="match status" value="1"/>
</dbReference>
<feature type="domain" description="NADP-dependent oxidoreductase" evidence="1">
    <location>
        <begin position="22"/>
        <end position="337"/>
    </location>
</feature>
<dbReference type="InterPro" id="IPR023210">
    <property type="entry name" value="NADP_OxRdtase_dom"/>
</dbReference>
<evidence type="ECO:0000259" key="1">
    <source>
        <dbReference type="Pfam" id="PF00248"/>
    </source>
</evidence>
<dbReference type="Pfam" id="PF00248">
    <property type="entry name" value="Aldo_ket_red"/>
    <property type="match status" value="1"/>
</dbReference>
<dbReference type="AlphaFoldDB" id="A0A5C5VR72"/>
<name>A0A5C5VR72_9BACT</name>
<dbReference type="GO" id="GO:0005829">
    <property type="term" value="C:cytosol"/>
    <property type="evidence" value="ECO:0007669"/>
    <property type="project" value="TreeGrafter"/>
</dbReference>
<dbReference type="RefSeq" id="WP_146575485.1">
    <property type="nucleotide sequence ID" value="NZ_SJPH01000011.1"/>
</dbReference>
<dbReference type="InterPro" id="IPR036812">
    <property type="entry name" value="NAD(P)_OxRdtase_dom_sf"/>
</dbReference>
<dbReference type="Proteomes" id="UP000318995">
    <property type="component" value="Unassembled WGS sequence"/>
</dbReference>
<evidence type="ECO:0000313" key="3">
    <source>
        <dbReference type="Proteomes" id="UP000318995"/>
    </source>
</evidence>
<keyword evidence="2" id="KW-0560">Oxidoreductase</keyword>
<evidence type="ECO:0000313" key="2">
    <source>
        <dbReference type="EMBL" id="TWT40650.1"/>
    </source>
</evidence>
<reference evidence="2 3" key="1">
    <citation type="submission" date="2019-02" db="EMBL/GenBank/DDBJ databases">
        <title>Deep-cultivation of Planctomycetes and their phenomic and genomic characterization uncovers novel biology.</title>
        <authorList>
            <person name="Wiegand S."/>
            <person name="Jogler M."/>
            <person name="Boedeker C."/>
            <person name="Pinto D."/>
            <person name="Vollmers J."/>
            <person name="Rivas-Marin E."/>
            <person name="Kohn T."/>
            <person name="Peeters S.H."/>
            <person name="Heuer A."/>
            <person name="Rast P."/>
            <person name="Oberbeckmann S."/>
            <person name="Bunk B."/>
            <person name="Jeske O."/>
            <person name="Meyerdierks A."/>
            <person name="Storesund J.E."/>
            <person name="Kallscheuer N."/>
            <person name="Luecker S."/>
            <person name="Lage O.M."/>
            <person name="Pohl T."/>
            <person name="Merkel B.J."/>
            <person name="Hornburger P."/>
            <person name="Mueller R.-W."/>
            <person name="Bruemmer F."/>
            <person name="Labrenz M."/>
            <person name="Spormann A.M."/>
            <person name="Op Den Camp H."/>
            <person name="Overmann J."/>
            <person name="Amann R."/>
            <person name="Jetten M.S.M."/>
            <person name="Mascher T."/>
            <person name="Medema M.H."/>
            <person name="Devos D.P."/>
            <person name="Kaster A.-K."/>
            <person name="Ovreas L."/>
            <person name="Rohde M."/>
            <person name="Galperin M.Y."/>
            <person name="Jogler C."/>
        </authorList>
    </citation>
    <scope>NUCLEOTIDE SEQUENCE [LARGE SCALE GENOMIC DNA]</scope>
    <source>
        <strain evidence="2 3">Pla111</strain>
    </source>
</reference>
<proteinExistence type="predicted"/>
<gene>
    <name evidence="2" type="primary">fdh</name>
    <name evidence="2" type="ORF">Pla111_32950</name>
</gene>
<dbReference type="PANTHER" id="PTHR42686:SF1">
    <property type="entry name" value="GH17980P-RELATED"/>
    <property type="match status" value="1"/>
</dbReference>
<sequence length="350" mass="38119">MSEVSETTDVKSGRGLNRLPLVVYGSSALGNLFRALPDEHKIDIVRAWLSTGDQPAVIDSAGKYGAGMALEVLGTCLRRLDAPADSVRIGVKLGWRRVPLTTDEPTFESGAWVGLTHDAEQCISASGIRACYEQSLELLGEPYRPGMVSVHDPDEYLDAASDKADREKRLSDVLEAYQELAKIRETTPGGTIGVGTKDWRVAQQLDTEVALDWVMLANCVTAYTHEPAALEFIAGLAERGVPVINSGVFNAGFLVGGDYFDYRLPSATEDAALFRWREAFFALCERHDVAPSHACIRFGLSPPGVVSVALNTTNPDRVAENLRFASTALPRSFWDDARAAELISDDYTHV</sequence>
<accession>A0A5C5VR72</accession>
<keyword evidence="3" id="KW-1185">Reference proteome</keyword>
<organism evidence="2 3">
    <name type="scientific">Botrimarina hoheduenensis</name>
    <dbReference type="NCBI Taxonomy" id="2528000"/>
    <lineage>
        <taxon>Bacteria</taxon>
        <taxon>Pseudomonadati</taxon>
        <taxon>Planctomycetota</taxon>
        <taxon>Planctomycetia</taxon>
        <taxon>Pirellulales</taxon>
        <taxon>Lacipirellulaceae</taxon>
        <taxon>Botrimarina</taxon>
    </lineage>
</organism>
<dbReference type="EMBL" id="SJPH01000011">
    <property type="protein sequence ID" value="TWT40650.1"/>
    <property type="molecule type" value="Genomic_DNA"/>
</dbReference>
<protein>
    <submittedName>
        <fullName evidence="2">D-threo-aldose 1-dehydrogenase</fullName>
        <ecNumber evidence="2">1.1.1.122</ecNumber>
    </submittedName>
</protein>